<comment type="caution">
    <text evidence="1">The sequence shown here is derived from an EMBL/GenBank/DDBJ whole genome shotgun (WGS) entry which is preliminary data.</text>
</comment>
<sequence>MCAKKGKGKDTGAEVGRFDGPRKMFLMMTLIAFTIMV</sequence>
<dbReference type="AlphaFoldDB" id="A0A0H2MAR2"/>
<dbReference type="Proteomes" id="UP000035170">
    <property type="component" value="Unassembled WGS sequence"/>
</dbReference>
<evidence type="ECO:0000313" key="2">
    <source>
        <dbReference type="Proteomes" id="UP000035170"/>
    </source>
</evidence>
<gene>
    <name evidence="1" type="ORF">VPARA_12800</name>
</gene>
<dbReference type="EMBL" id="JZWI01000006">
    <property type="protein sequence ID" value="KLN57767.1"/>
    <property type="molecule type" value="Genomic_DNA"/>
</dbReference>
<keyword evidence="2" id="KW-1185">Reference proteome</keyword>
<name>A0A0H2MAR2_VARPD</name>
<organism evidence="1 2">
    <name type="scientific">Variovorax paradoxus</name>
    <dbReference type="NCBI Taxonomy" id="34073"/>
    <lineage>
        <taxon>Bacteria</taxon>
        <taxon>Pseudomonadati</taxon>
        <taxon>Pseudomonadota</taxon>
        <taxon>Betaproteobacteria</taxon>
        <taxon>Burkholderiales</taxon>
        <taxon>Comamonadaceae</taxon>
        <taxon>Variovorax</taxon>
    </lineage>
</organism>
<reference evidence="1 2" key="1">
    <citation type="submission" date="2015-03" db="EMBL/GenBank/DDBJ databases">
        <title>Genome sequence of Variovorax paradoxus TBEA6.</title>
        <authorList>
            <person name="Poehlein A."/>
            <person name="Schuldes J."/>
            <person name="Wuebbeler J.H."/>
            <person name="Hiessl S."/>
            <person name="Steinbuechel A."/>
            <person name="Daniel R."/>
        </authorList>
    </citation>
    <scope>NUCLEOTIDE SEQUENCE [LARGE SCALE GENOMIC DNA]</scope>
    <source>
        <strain evidence="1 2">TBEA6</strain>
    </source>
</reference>
<proteinExistence type="predicted"/>
<protein>
    <submittedName>
        <fullName evidence="1">Uncharacterized protein</fullName>
    </submittedName>
</protein>
<accession>A0A0H2MAR2</accession>
<dbReference type="PATRIC" id="fig|34073.19.peg.1302"/>
<evidence type="ECO:0000313" key="1">
    <source>
        <dbReference type="EMBL" id="KLN57767.1"/>
    </source>
</evidence>